<organism evidence="12 13">
    <name type="scientific">Amanita muscaria (strain Koide BX008)</name>
    <dbReference type="NCBI Taxonomy" id="946122"/>
    <lineage>
        <taxon>Eukaryota</taxon>
        <taxon>Fungi</taxon>
        <taxon>Dikarya</taxon>
        <taxon>Basidiomycota</taxon>
        <taxon>Agaricomycotina</taxon>
        <taxon>Agaricomycetes</taxon>
        <taxon>Agaricomycetidae</taxon>
        <taxon>Agaricales</taxon>
        <taxon>Pluteineae</taxon>
        <taxon>Amanitaceae</taxon>
        <taxon>Amanita</taxon>
    </lineage>
</organism>
<keyword evidence="3" id="KW-0808">Transferase</keyword>
<accession>A0A0C2WPJ2</accession>
<dbReference type="PANTHER" id="PTHR46077:SF1">
    <property type="entry name" value="TOP1 BINDING ARGININE_SERINE RICH PROTEIN, E3 UBIQUITIN LIGASE"/>
    <property type="match status" value="1"/>
</dbReference>
<reference evidence="12 13" key="1">
    <citation type="submission" date="2014-04" db="EMBL/GenBank/DDBJ databases">
        <title>Evolutionary Origins and Diversification of the Mycorrhizal Mutualists.</title>
        <authorList>
            <consortium name="DOE Joint Genome Institute"/>
            <consortium name="Mycorrhizal Genomics Consortium"/>
            <person name="Kohler A."/>
            <person name="Kuo A."/>
            <person name="Nagy L.G."/>
            <person name="Floudas D."/>
            <person name="Copeland A."/>
            <person name="Barry K.W."/>
            <person name="Cichocki N."/>
            <person name="Veneault-Fourrey C."/>
            <person name="LaButti K."/>
            <person name="Lindquist E.A."/>
            <person name="Lipzen A."/>
            <person name="Lundell T."/>
            <person name="Morin E."/>
            <person name="Murat C."/>
            <person name="Riley R."/>
            <person name="Ohm R."/>
            <person name="Sun H."/>
            <person name="Tunlid A."/>
            <person name="Henrissat B."/>
            <person name="Grigoriev I.V."/>
            <person name="Hibbett D.S."/>
            <person name="Martin F."/>
        </authorList>
    </citation>
    <scope>NUCLEOTIDE SEQUENCE [LARGE SCALE GENOMIC DNA]</scope>
    <source>
        <strain evidence="12 13">Koide BX008</strain>
    </source>
</reference>
<evidence type="ECO:0000256" key="3">
    <source>
        <dbReference type="ARBA" id="ARBA00022679"/>
    </source>
</evidence>
<dbReference type="GO" id="GO:0000209">
    <property type="term" value="P:protein polyubiquitination"/>
    <property type="evidence" value="ECO:0007669"/>
    <property type="project" value="TreeGrafter"/>
</dbReference>
<evidence type="ECO:0000256" key="9">
    <source>
        <dbReference type="PROSITE-ProRule" id="PRU00175"/>
    </source>
</evidence>
<feature type="region of interest" description="Disordered" evidence="10">
    <location>
        <begin position="1"/>
        <end position="25"/>
    </location>
</feature>
<evidence type="ECO:0000313" key="13">
    <source>
        <dbReference type="Proteomes" id="UP000054549"/>
    </source>
</evidence>
<dbReference type="SUPFAM" id="SSF57850">
    <property type="entry name" value="RING/U-box"/>
    <property type="match status" value="1"/>
</dbReference>
<dbReference type="PROSITE" id="PS00518">
    <property type="entry name" value="ZF_RING_1"/>
    <property type="match status" value="1"/>
</dbReference>
<evidence type="ECO:0000256" key="7">
    <source>
        <dbReference type="ARBA" id="ARBA00023015"/>
    </source>
</evidence>
<comment type="catalytic activity">
    <reaction evidence="1">
        <text>S-ubiquitinyl-[E2 ubiquitin-conjugating enzyme]-L-cysteine + [acceptor protein]-L-lysine = [E2 ubiquitin-conjugating enzyme]-L-cysteine + N(6)-ubiquitinyl-[acceptor protein]-L-lysine.</text>
        <dbReference type="EC" id="2.3.2.27"/>
    </reaction>
</comment>
<evidence type="ECO:0000256" key="4">
    <source>
        <dbReference type="ARBA" id="ARBA00022723"/>
    </source>
</evidence>
<evidence type="ECO:0000256" key="2">
    <source>
        <dbReference type="ARBA" id="ARBA00012483"/>
    </source>
</evidence>
<dbReference type="GO" id="GO:0061630">
    <property type="term" value="F:ubiquitin protein ligase activity"/>
    <property type="evidence" value="ECO:0007669"/>
    <property type="project" value="UniProtKB-EC"/>
</dbReference>
<evidence type="ECO:0000256" key="5">
    <source>
        <dbReference type="ARBA" id="ARBA00022771"/>
    </source>
</evidence>
<evidence type="ECO:0000259" key="11">
    <source>
        <dbReference type="PROSITE" id="PS50089"/>
    </source>
</evidence>
<keyword evidence="13" id="KW-1185">Reference proteome</keyword>
<keyword evidence="4" id="KW-0479">Metal-binding</keyword>
<evidence type="ECO:0000256" key="8">
    <source>
        <dbReference type="ARBA" id="ARBA00023163"/>
    </source>
</evidence>
<dbReference type="EMBL" id="KN818345">
    <property type="protein sequence ID" value="KIL58173.1"/>
    <property type="molecule type" value="Genomic_DNA"/>
</dbReference>
<dbReference type="SMART" id="SM00184">
    <property type="entry name" value="RING"/>
    <property type="match status" value="1"/>
</dbReference>
<protein>
    <recommendedName>
        <fullName evidence="2">RING-type E3 ubiquitin transferase</fullName>
        <ecNumber evidence="2">2.3.2.27</ecNumber>
    </recommendedName>
</protein>
<dbReference type="AlphaFoldDB" id="A0A0C2WPJ2"/>
<keyword evidence="8" id="KW-0804">Transcription</keyword>
<evidence type="ECO:0000256" key="10">
    <source>
        <dbReference type="SAM" id="MobiDB-lite"/>
    </source>
</evidence>
<evidence type="ECO:0000256" key="1">
    <source>
        <dbReference type="ARBA" id="ARBA00000900"/>
    </source>
</evidence>
<dbReference type="GO" id="GO:0006513">
    <property type="term" value="P:protein monoubiquitination"/>
    <property type="evidence" value="ECO:0007669"/>
    <property type="project" value="TreeGrafter"/>
</dbReference>
<dbReference type="GO" id="GO:0008270">
    <property type="term" value="F:zinc ion binding"/>
    <property type="evidence" value="ECO:0007669"/>
    <property type="project" value="UniProtKB-KW"/>
</dbReference>
<dbReference type="PROSITE" id="PS50089">
    <property type="entry name" value="ZF_RING_2"/>
    <property type="match status" value="1"/>
</dbReference>
<dbReference type="STRING" id="946122.A0A0C2WPJ2"/>
<proteinExistence type="predicted"/>
<dbReference type="InterPro" id="IPR017907">
    <property type="entry name" value="Znf_RING_CS"/>
</dbReference>
<dbReference type="EC" id="2.3.2.27" evidence="2"/>
<keyword evidence="5 9" id="KW-0863">Zinc-finger</keyword>
<dbReference type="Gene3D" id="3.30.40.10">
    <property type="entry name" value="Zinc/RING finger domain, C3HC4 (zinc finger)"/>
    <property type="match status" value="1"/>
</dbReference>
<dbReference type="PANTHER" id="PTHR46077">
    <property type="entry name" value="E3 UBIQUITIN-PROTEIN LIGASE TOPORS"/>
    <property type="match status" value="1"/>
</dbReference>
<dbReference type="Pfam" id="PF13639">
    <property type="entry name" value="zf-RING_2"/>
    <property type="match status" value="1"/>
</dbReference>
<dbReference type="OrthoDB" id="21204at2759"/>
<gene>
    <name evidence="12" type="ORF">M378DRAFT_338376</name>
</gene>
<dbReference type="Proteomes" id="UP000054549">
    <property type="component" value="Unassembled WGS sequence"/>
</dbReference>
<dbReference type="HOGENOM" id="CLU_717587_0_0_1"/>
<dbReference type="InParanoid" id="A0A0C2WPJ2"/>
<name>A0A0C2WPJ2_AMAMK</name>
<evidence type="ECO:0000313" key="12">
    <source>
        <dbReference type="EMBL" id="KIL58173.1"/>
    </source>
</evidence>
<evidence type="ECO:0000256" key="6">
    <source>
        <dbReference type="ARBA" id="ARBA00022833"/>
    </source>
</evidence>
<sequence length="385" mass="44337">MTQSTSPPSKRVKLESVSPVTTPQLNAEEEIEEGGSGCSICLQGISDQTILPTCSHEFCFECLLIWTKQSRRCPLCSREIGEYLIHNVRSKHDFSKHYLTPLRSSPVPQNPLISVANLNLRRVSSRRRPTVRERERERRQRQELNEVDKLQQSIGKRRWVYRNGLYAKHVASNAFTRYKPYPSPAQFSMSPDLISRTTSFVRRELQIWPNLDIEFLTTFTISIMKSIDIRSESAIKLLAEFLDMDSSYVEGGRHVNAEHFAHEIYSFVRSPYRDIFVYDDVVQILHHPRGLILGGDGGEALLLGHDLVPAPLLVLTVDLEAGPHLNLLYFKSFLLFTVNRTNHYAVHHRRVVLMIIVMAIPNVLNRLYQHAKWDHQDIQPSRRCG</sequence>
<keyword evidence="7" id="KW-0805">Transcription regulation</keyword>
<feature type="domain" description="RING-type" evidence="11">
    <location>
        <begin position="38"/>
        <end position="77"/>
    </location>
</feature>
<dbReference type="InterPro" id="IPR013083">
    <property type="entry name" value="Znf_RING/FYVE/PHD"/>
</dbReference>
<dbReference type="InterPro" id="IPR001841">
    <property type="entry name" value="Znf_RING"/>
</dbReference>
<keyword evidence="6" id="KW-0862">Zinc</keyword>